<organism evidence="6">
    <name type="scientific">Condorpox virus</name>
    <dbReference type="NCBI Taxonomy" id="3049970"/>
    <lineage>
        <taxon>Viruses</taxon>
        <taxon>Varidnaviria</taxon>
        <taxon>Bamfordvirae</taxon>
        <taxon>Nucleocytoviricota</taxon>
        <taxon>Pokkesviricetes</taxon>
        <taxon>Chitovirales</taxon>
        <taxon>Poxviridae</taxon>
        <taxon>Chordopoxvirinae</taxon>
        <taxon>Avipoxvirus</taxon>
    </lineage>
</organism>
<evidence type="ECO:0000256" key="5">
    <source>
        <dbReference type="ARBA" id="ARBA00023200"/>
    </source>
</evidence>
<gene>
    <name evidence="6" type="ORF">CDPV99-258</name>
</gene>
<comment type="subcellular location">
    <subcellularLocation>
        <location evidence="1">Host cytoplasm</location>
    </subcellularLocation>
    <subcellularLocation>
        <location evidence="2">Virion</location>
    </subcellularLocation>
</comment>
<evidence type="ECO:0000256" key="1">
    <source>
        <dbReference type="ARBA" id="ARBA00004192"/>
    </source>
</evidence>
<reference evidence="6" key="1">
    <citation type="submission" date="2023-04" db="EMBL/GenBank/DDBJ databases">
        <title>Genomic characterization of avipoxvirus isolates from Andean condor (Vultur gryphus).</title>
        <authorList>
            <person name="Butt S.L."/>
            <person name="Do Nascimento G.M."/>
            <person name="Tripathy D.N."/>
            <person name="Diel D.G."/>
        </authorList>
    </citation>
    <scope>NUCLEOTIDE SEQUENCE</scope>
    <source>
        <strain evidence="6">CDPV99</strain>
    </source>
</reference>
<keyword evidence="4" id="KW-0426">Late protein</keyword>
<evidence type="ECO:0000313" key="6">
    <source>
        <dbReference type="EMBL" id="WHV01374.1"/>
    </source>
</evidence>
<evidence type="ECO:0000256" key="3">
    <source>
        <dbReference type="ARBA" id="ARBA00022844"/>
    </source>
</evidence>
<keyword evidence="5" id="KW-1035">Host cytoplasm</keyword>
<evidence type="ECO:0000256" key="2">
    <source>
        <dbReference type="ARBA" id="ARBA00004328"/>
    </source>
</evidence>
<dbReference type="GO" id="GO:0030430">
    <property type="term" value="C:host cell cytoplasm"/>
    <property type="evidence" value="ECO:0007669"/>
    <property type="project" value="UniProtKB-SubCell"/>
</dbReference>
<sequence length="96" mass="11511">MYIENNSLVLIPTRINPVPSLFVISNKKSICVCNRYSLIPSNNEDVQLSRIDNIHLYFKKHKNIYIINPYRHEIIRIFHFIKKNKWEGGFYLLFNV</sequence>
<protein>
    <submittedName>
        <fullName evidence="6">A15-like protein</fullName>
    </submittedName>
</protein>
<proteinExistence type="predicted"/>
<name>A0AAT9UP36_9POXV</name>
<accession>A0AAT9UP36</accession>
<evidence type="ECO:0000256" key="4">
    <source>
        <dbReference type="ARBA" id="ARBA00022921"/>
    </source>
</evidence>
<dbReference type="EMBL" id="OQ865376">
    <property type="protein sequence ID" value="WHV01374.1"/>
    <property type="molecule type" value="Genomic_DNA"/>
</dbReference>
<dbReference type="InterPro" id="IPR008445">
    <property type="entry name" value="A15"/>
</dbReference>
<dbReference type="Pfam" id="PF05846">
    <property type="entry name" value="Chordopox_A15"/>
    <property type="match status" value="1"/>
</dbReference>
<keyword evidence="3" id="KW-0946">Virion</keyword>
<dbReference type="GO" id="GO:0044423">
    <property type="term" value="C:virion component"/>
    <property type="evidence" value="ECO:0007669"/>
    <property type="project" value="UniProtKB-KW"/>
</dbReference>